<keyword evidence="1" id="KW-0378">Hydrolase</keyword>
<comment type="caution">
    <text evidence="2">The sequence shown here is derived from an EMBL/GenBank/DDBJ whole genome shotgun (WGS) entry which is preliminary data.</text>
</comment>
<evidence type="ECO:0000256" key="1">
    <source>
        <dbReference type="ARBA" id="ARBA00022801"/>
    </source>
</evidence>
<dbReference type="InterPro" id="IPR010905">
    <property type="entry name" value="Glyco_hydro_88"/>
</dbReference>
<keyword evidence="3" id="KW-1185">Reference proteome</keyword>
<dbReference type="PANTHER" id="PTHR33886">
    <property type="entry name" value="UNSATURATED RHAMNOGALACTURONAN HYDROLASE (EUROFUNG)"/>
    <property type="match status" value="1"/>
</dbReference>
<dbReference type="SUPFAM" id="SSF48208">
    <property type="entry name" value="Six-hairpin glycosidases"/>
    <property type="match status" value="1"/>
</dbReference>
<proteinExistence type="predicted"/>
<name>A0ABR4HXA2_9EURO</name>
<reference evidence="2 3" key="1">
    <citation type="submission" date="2024-07" db="EMBL/GenBank/DDBJ databases">
        <title>Section-level genome sequencing and comparative genomics of Aspergillus sections Usti and Cavernicolus.</title>
        <authorList>
            <consortium name="Lawrence Berkeley National Laboratory"/>
            <person name="Nybo J.L."/>
            <person name="Vesth T.C."/>
            <person name="Theobald S."/>
            <person name="Frisvad J.C."/>
            <person name="Larsen T.O."/>
            <person name="Kjaerboelling I."/>
            <person name="Rothschild-Mancinelli K."/>
            <person name="Lyhne E.K."/>
            <person name="Kogle M.E."/>
            <person name="Barry K."/>
            <person name="Clum A."/>
            <person name="Na H."/>
            <person name="Ledsgaard L."/>
            <person name="Lin J."/>
            <person name="Lipzen A."/>
            <person name="Kuo A."/>
            <person name="Riley R."/>
            <person name="Mondo S."/>
            <person name="Labutti K."/>
            <person name="Haridas S."/>
            <person name="Pangalinan J."/>
            <person name="Salamov A.A."/>
            <person name="Simmons B.A."/>
            <person name="Magnuson J.K."/>
            <person name="Chen J."/>
            <person name="Drula E."/>
            <person name="Henrissat B."/>
            <person name="Wiebenga A."/>
            <person name="Lubbers R.J."/>
            <person name="Gomes A.C."/>
            <person name="Makela M.R."/>
            <person name="Stajich J."/>
            <person name="Grigoriev I.V."/>
            <person name="Mortensen U.H."/>
            <person name="De Vries R.P."/>
            <person name="Baker S.E."/>
            <person name="Andersen M.R."/>
        </authorList>
    </citation>
    <scope>NUCLEOTIDE SEQUENCE [LARGE SCALE GENOMIC DNA]</scope>
    <source>
        <strain evidence="2 3">CBS 588.65</strain>
    </source>
</reference>
<dbReference type="Pfam" id="PF07470">
    <property type="entry name" value="Glyco_hydro_88"/>
    <property type="match status" value="1"/>
</dbReference>
<dbReference type="InterPro" id="IPR052043">
    <property type="entry name" value="PolySaccharide_Degr_Enz"/>
</dbReference>
<dbReference type="Proteomes" id="UP001610334">
    <property type="component" value="Unassembled WGS sequence"/>
</dbReference>
<dbReference type="InterPro" id="IPR012341">
    <property type="entry name" value="6hp_glycosidase-like_sf"/>
</dbReference>
<dbReference type="EMBL" id="JBFXLT010000008">
    <property type="protein sequence ID" value="KAL2820129.1"/>
    <property type="molecule type" value="Genomic_DNA"/>
</dbReference>
<protein>
    <submittedName>
        <fullName evidence="2">Six-hairpin glycosidase-like protein</fullName>
    </submittedName>
</protein>
<evidence type="ECO:0000313" key="3">
    <source>
        <dbReference type="Proteomes" id="UP001610334"/>
    </source>
</evidence>
<dbReference type="PANTHER" id="PTHR33886:SF11">
    <property type="entry name" value="WALL GLYCOSYL HYDROLASE YTER, PUTATIVE (AFU_ORTHOLOGUE AFUA_2G14630)-RELATED"/>
    <property type="match status" value="1"/>
</dbReference>
<dbReference type="Gene3D" id="1.50.10.10">
    <property type="match status" value="2"/>
</dbReference>
<evidence type="ECO:0000313" key="2">
    <source>
        <dbReference type="EMBL" id="KAL2820129.1"/>
    </source>
</evidence>
<gene>
    <name evidence="2" type="ORF">BJX63DRAFT_418648</name>
</gene>
<accession>A0ABR4HXA2</accession>
<sequence length="352" mass="39192">MADSIIMRGQAILENQSDSSSLLQVGAFQTALLDLIQSPSGRYMEQNWESYLNRSAGSVVDVVRNATKDTKFPLDRLSVGKGLFYQYSKTGNSVYRDTLSALRISIDLQPRNEFGGLWYYVYPNWSYLDGMFSLFSFYTVYTPHFDIENTTATASWANPTTGASPIVWGRALGWFMMGLVDFLEFELDLAPIDFENEVATWHGRFVELSNAILQAVDPVSGAWWQVLSAAGREGNYIEASVSAMFSYTLLKGVRLGLLNDTSTYNIRGKANTGYSYTSVAARAYRSLVQRFVVENTDGTLSYNGTVGVCSLNSTASYEYYVTQPLVYDSVLGSAAFVRASVEYELQHGNLYS</sequence>
<dbReference type="InterPro" id="IPR008928">
    <property type="entry name" value="6-hairpin_glycosidase_sf"/>
</dbReference>
<organism evidence="2 3">
    <name type="scientific">Aspergillus granulosus</name>
    <dbReference type="NCBI Taxonomy" id="176169"/>
    <lineage>
        <taxon>Eukaryota</taxon>
        <taxon>Fungi</taxon>
        <taxon>Dikarya</taxon>
        <taxon>Ascomycota</taxon>
        <taxon>Pezizomycotina</taxon>
        <taxon>Eurotiomycetes</taxon>
        <taxon>Eurotiomycetidae</taxon>
        <taxon>Eurotiales</taxon>
        <taxon>Aspergillaceae</taxon>
        <taxon>Aspergillus</taxon>
        <taxon>Aspergillus subgen. Nidulantes</taxon>
    </lineage>
</organism>